<feature type="signal peptide" evidence="3">
    <location>
        <begin position="1"/>
        <end position="21"/>
    </location>
</feature>
<organism evidence="4 5">
    <name type="scientific">Rhynchosporium graminicola</name>
    <dbReference type="NCBI Taxonomy" id="2792576"/>
    <lineage>
        <taxon>Eukaryota</taxon>
        <taxon>Fungi</taxon>
        <taxon>Dikarya</taxon>
        <taxon>Ascomycota</taxon>
        <taxon>Pezizomycotina</taxon>
        <taxon>Leotiomycetes</taxon>
        <taxon>Helotiales</taxon>
        <taxon>Ploettnerulaceae</taxon>
        <taxon>Rhynchosporium</taxon>
    </lineage>
</organism>
<keyword evidence="3" id="KW-0732">Signal</keyword>
<feature type="transmembrane region" description="Helical" evidence="2">
    <location>
        <begin position="391"/>
        <end position="412"/>
    </location>
</feature>
<reference evidence="5" key="1">
    <citation type="submission" date="2016-03" db="EMBL/GenBank/DDBJ databases">
        <authorList>
            <person name="Ploux O."/>
        </authorList>
    </citation>
    <scope>NUCLEOTIDE SEQUENCE [LARGE SCALE GENOMIC DNA]</scope>
    <source>
        <strain evidence="5">UK7</strain>
    </source>
</reference>
<evidence type="ECO:0000313" key="4">
    <source>
        <dbReference type="EMBL" id="CZT11269.1"/>
    </source>
</evidence>
<dbReference type="Proteomes" id="UP000178129">
    <property type="component" value="Unassembled WGS sequence"/>
</dbReference>
<sequence length="614" mass="67210">MASSSLTILVVKLAIVLLASSRLVSTQAIGSFFFTDSKSIAGTGVVVHNPRDDNFLYSINSTRGFGDMKAIDVDILPRNGTPVACTGYLAGDSVYGAAFYQAESSGIVQLFFKCSYKAGTCVNYGNWFISNSVTIPVSPITQLTAAIFPSNMGYRVTYQDTQGALRQLAYANGTRGETTWADGNLTGNYTIPDGYAFDTTTISPKNETGDRLRETIYAVGTGDIKVSDSTTHNTSGLITIDDLKTWSANTPIPDISLPHFNNSLSHIATVSYSNWDCIFYIDNERNLQFVRSTDGGMKYNQQPQMALDKWPQADSPNAPITASVSSNPRDKSAYVFYKSNGTYIQAKMKNSEWEDREIVQFVEGPPPIEPPKPSDTVPAKKSSNIALRIKIGAGIGGAVSFLVILAILGFWYRRVQIARRKARGVQKEDSIYGQENGSSEYRFAGKAELSGHSVERAELDHDPDCLLLHQLQLRRLAELRGEIPGELDGGIAVHRGELDSGEVNNRGELAADIKRWELDPELCRCLLDGAREEIYELASPVSELETGERWEDGDRKMDAVIVENELSDEPEEVVVLETIVLLGEASTHASTSRTQAGESGNDGDNDNDEKGKDR</sequence>
<accession>A0A1E1LN82</accession>
<dbReference type="CDD" id="cd12087">
    <property type="entry name" value="TM_EGFR-like"/>
    <property type="match status" value="1"/>
</dbReference>
<dbReference type="SUPFAM" id="SSF89372">
    <property type="entry name" value="Fucose-specific lectin"/>
    <property type="match status" value="1"/>
</dbReference>
<keyword evidence="2" id="KW-0812">Transmembrane</keyword>
<evidence type="ECO:0000256" key="3">
    <source>
        <dbReference type="SAM" id="SignalP"/>
    </source>
</evidence>
<evidence type="ECO:0000256" key="1">
    <source>
        <dbReference type="SAM" id="MobiDB-lite"/>
    </source>
</evidence>
<keyword evidence="2" id="KW-1133">Transmembrane helix</keyword>
<dbReference type="InParanoid" id="A0A1E1LN82"/>
<feature type="compositionally biased region" description="Polar residues" evidence="1">
    <location>
        <begin position="587"/>
        <end position="596"/>
    </location>
</feature>
<dbReference type="Gene3D" id="2.120.10.70">
    <property type="entry name" value="Fucose-specific lectin"/>
    <property type="match status" value="1"/>
</dbReference>
<evidence type="ECO:0000256" key="2">
    <source>
        <dbReference type="SAM" id="Phobius"/>
    </source>
</evidence>
<gene>
    <name evidence="4" type="ORF">RCO7_09953</name>
</gene>
<dbReference type="EMBL" id="FJUW01000061">
    <property type="protein sequence ID" value="CZT11269.1"/>
    <property type="molecule type" value="Genomic_DNA"/>
</dbReference>
<feature type="chain" id="PRO_5009447401" description="Fucose-specific lectin" evidence="3">
    <location>
        <begin position="22"/>
        <end position="614"/>
    </location>
</feature>
<dbReference type="AlphaFoldDB" id="A0A1E1LN82"/>
<comment type="caution">
    <text evidence="4">The sequence shown here is derived from an EMBL/GenBank/DDBJ whole genome shotgun (WGS) entry which is preliminary data.</text>
</comment>
<keyword evidence="5" id="KW-1185">Reference proteome</keyword>
<name>A0A1E1LN82_9HELO</name>
<evidence type="ECO:0008006" key="6">
    <source>
        <dbReference type="Google" id="ProtNLM"/>
    </source>
</evidence>
<feature type="region of interest" description="Disordered" evidence="1">
    <location>
        <begin position="585"/>
        <end position="614"/>
    </location>
</feature>
<keyword evidence="2" id="KW-0472">Membrane</keyword>
<protein>
    <recommendedName>
        <fullName evidence="6">Fucose-specific lectin</fullName>
    </recommendedName>
</protein>
<evidence type="ECO:0000313" key="5">
    <source>
        <dbReference type="Proteomes" id="UP000178129"/>
    </source>
</evidence>
<proteinExistence type="predicted"/>